<keyword evidence="2" id="KW-0472">Membrane</keyword>
<accession>A0A286EAK6</accession>
<keyword evidence="2" id="KW-0812">Transmembrane</keyword>
<dbReference type="Proteomes" id="UP000219669">
    <property type="component" value="Unassembled WGS sequence"/>
</dbReference>
<evidence type="ECO:0000259" key="3">
    <source>
        <dbReference type="SMART" id="SM00974"/>
    </source>
</evidence>
<keyword evidence="2" id="KW-1133">Transmembrane helix</keyword>
<proteinExistence type="predicted"/>
<feature type="compositionally biased region" description="Polar residues" evidence="1">
    <location>
        <begin position="171"/>
        <end position="181"/>
    </location>
</feature>
<dbReference type="AlphaFoldDB" id="A0A286EAK6"/>
<feature type="region of interest" description="Disordered" evidence="1">
    <location>
        <begin position="167"/>
        <end position="190"/>
    </location>
</feature>
<gene>
    <name evidence="4" type="ORF">SAMN02746062_01067</name>
</gene>
<dbReference type="Pfam" id="PF10544">
    <property type="entry name" value="T5orf172"/>
    <property type="match status" value="1"/>
</dbReference>
<protein>
    <submittedName>
        <fullName evidence="4">T5orf172 domain-containing protein</fullName>
    </submittedName>
</protein>
<feature type="compositionally biased region" description="Basic residues" evidence="1">
    <location>
        <begin position="125"/>
        <end position="137"/>
    </location>
</feature>
<dbReference type="EMBL" id="OCNF01000007">
    <property type="protein sequence ID" value="SOD67957.1"/>
    <property type="molecule type" value="Genomic_DNA"/>
</dbReference>
<dbReference type="RefSeq" id="WP_097114127.1">
    <property type="nucleotide sequence ID" value="NZ_CP083931.1"/>
</dbReference>
<evidence type="ECO:0000313" key="4">
    <source>
        <dbReference type="EMBL" id="SOD67957.1"/>
    </source>
</evidence>
<keyword evidence="5" id="KW-1185">Reference proteome</keyword>
<name>A0A286EAK6_9NEIS</name>
<evidence type="ECO:0000256" key="1">
    <source>
        <dbReference type="SAM" id="MobiDB-lite"/>
    </source>
</evidence>
<dbReference type="SMART" id="SM00974">
    <property type="entry name" value="T5orf172"/>
    <property type="match status" value="1"/>
</dbReference>
<evidence type="ECO:0000256" key="2">
    <source>
        <dbReference type="SAM" id="Phobius"/>
    </source>
</evidence>
<reference evidence="4 5" key="1">
    <citation type="submission" date="2017-09" db="EMBL/GenBank/DDBJ databases">
        <authorList>
            <person name="Ehlers B."/>
            <person name="Leendertz F.H."/>
        </authorList>
    </citation>
    <scope>NUCLEOTIDE SEQUENCE [LARGE SCALE GENOMIC DNA]</scope>
    <source>
        <strain evidence="4 5">DSM 16848</strain>
    </source>
</reference>
<dbReference type="InterPro" id="IPR018306">
    <property type="entry name" value="Phage_T5_Orf172_DNA-bd"/>
</dbReference>
<feature type="transmembrane region" description="Helical" evidence="2">
    <location>
        <begin position="140"/>
        <end position="161"/>
    </location>
</feature>
<sequence>MAKTQLGWVYVLHNPSFKHNMIKIGFTNKPTPQQRAQELSKHTGVPTEFEVLYAVQVYGAQDLETRVHQLLQHKRASHNREFFECSVDEAVKTIRQTAGKNVLDEMDLRGGNAAAFRQPETAKKTNSRKKNSPNKQKNRGLIVMMMIVLILFLAAMLVVGWNVEQKEKAQSPHNASQSQTLPERAAKHNDVPADDVAATWQKIAPEIRATLQEEQDKWLQDKQNHCAQSANRLQCEREWNGQRVKYLRGFII</sequence>
<evidence type="ECO:0000313" key="5">
    <source>
        <dbReference type="Proteomes" id="UP000219669"/>
    </source>
</evidence>
<dbReference type="OrthoDB" id="8265034at2"/>
<organism evidence="4 5">
    <name type="scientific">Alysiella filiformis DSM 16848</name>
    <dbReference type="NCBI Taxonomy" id="1120981"/>
    <lineage>
        <taxon>Bacteria</taxon>
        <taxon>Pseudomonadati</taxon>
        <taxon>Pseudomonadota</taxon>
        <taxon>Betaproteobacteria</taxon>
        <taxon>Neisseriales</taxon>
        <taxon>Neisseriaceae</taxon>
        <taxon>Alysiella</taxon>
    </lineage>
</organism>
<feature type="region of interest" description="Disordered" evidence="1">
    <location>
        <begin position="110"/>
        <end position="137"/>
    </location>
</feature>
<feature type="domain" description="Bacteriophage T5 Orf172 DNA-binding" evidence="3">
    <location>
        <begin position="16"/>
        <end position="97"/>
    </location>
</feature>